<evidence type="ECO:0000256" key="3">
    <source>
        <dbReference type="ARBA" id="ARBA00022630"/>
    </source>
</evidence>
<dbReference type="Proteomes" id="UP000824070">
    <property type="component" value="Unassembled WGS sequence"/>
</dbReference>
<dbReference type="PANTHER" id="PTHR43429">
    <property type="entry name" value="PYRIDINE NUCLEOTIDE-DISULFIDE OXIDOREDUCTASE DOMAIN-CONTAINING"/>
    <property type="match status" value="1"/>
</dbReference>
<dbReference type="SUPFAM" id="SSF51905">
    <property type="entry name" value="FAD/NAD(P)-binding domain"/>
    <property type="match status" value="2"/>
</dbReference>
<dbReference type="Pfam" id="PF07992">
    <property type="entry name" value="Pyr_redox_2"/>
    <property type="match status" value="1"/>
</dbReference>
<evidence type="ECO:0000256" key="1">
    <source>
        <dbReference type="ARBA" id="ARBA00001974"/>
    </source>
</evidence>
<keyword evidence="5" id="KW-0560">Oxidoreductase</keyword>
<sequence>MRYIIVGGVAAGATFATRLRRLDERAEIVIYEKTGYISYATCGLPYYIGGAIKDRGALTIETPEHMKARYNVLAFVNHEVVRIDKDSKTVEVKDLRDGTIKIDHYDRLILCPGAASIKVAPEEGRVFGLRSIEDADRMLSFIESKRPRSAIVVGGGFIGLETLENLAIRGIEVTLVEGSNHILPNLDEDMARIPEGMLRQGGIKVLTGVRVNEISQDAASVVAHTDLGDLQADMLVQSIGVRPASGLAKDASMGIEAKGSIKVDWLQEVEKDVYALGDATSRPDFFSDNRAYVALAGLANKDARSLATHLALGEEQGVMKPLGTSILKLFNLAIGSVGLTEAKAKALGKEYGKAYLSAANHATYYPGAGELLIKALFDKHTGEILGAQIVGGEGVDKRIDVLSLSIRHHLTYLDLKNEELSYSPPFGAVRDPINALGCLIEDLFKGLSTQVYPEDVEALLKTNVQVIDVRTSMEFGAGHIEGAANIPVDELRARMGEIDKSRPVLLICHSGLRSYVAMRVLKQSGYDCSHLAGGWRFYKAFGH</sequence>
<dbReference type="EMBL" id="DVMV01000033">
    <property type="protein sequence ID" value="HIU45483.1"/>
    <property type="molecule type" value="Genomic_DNA"/>
</dbReference>
<dbReference type="Pfam" id="PF02852">
    <property type="entry name" value="Pyr_redox_dim"/>
    <property type="match status" value="1"/>
</dbReference>
<dbReference type="PRINTS" id="PR00411">
    <property type="entry name" value="PNDRDTASEI"/>
</dbReference>
<protein>
    <submittedName>
        <fullName evidence="8">FAD-dependent oxidoreductase</fullName>
    </submittedName>
</protein>
<accession>A0A9D1LP64</accession>
<gene>
    <name evidence="8" type="ORF">IAC52_04215</name>
</gene>
<dbReference type="InterPro" id="IPR036188">
    <property type="entry name" value="FAD/NAD-bd_sf"/>
</dbReference>
<evidence type="ECO:0000259" key="7">
    <source>
        <dbReference type="PROSITE" id="PS50206"/>
    </source>
</evidence>
<dbReference type="SMART" id="SM00450">
    <property type="entry name" value="RHOD"/>
    <property type="match status" value="1"/>
</dbReference>
<keyword evidence="3" id="KW-0285">Flavoprotein</keyword>
<evidence type="ECO:0000256" key="6">
    <source>
        <dbReference type="ARBA" id="ARBA00023284"/>
    </source>
</evidence>
<dbReference type="InterPro" id="IPR050260">
    <property type="entry name" value="FAD-bd_OxRdtase"/>
</dbReference>
<dbReference type="AlphaFoldDB" id="A0A9D1LP64"/>
<dbReference type="PRINTS" id="PR00368">
    <property type="entry name" value="FADPNR"/>
</dbReference>
<dbReference type="GO" id="GO:0016491">
    <property type="term" value="F:oxidoreductase activity"/>
    <property type="evidence" value="ECO:0007669"/>
    <property type="project" value="UniProtKB-KW"/>
</dbReference>
<feature type="domain" description="Rhodanese" evidence="7">
    <location>
        <begin position="460"/>
        <end position="542"/>
    </location>
</feature>
<dbReference type="InterPro" id="IPR016156">
    <property type="entry name" value="FAD/NAD-linked_Rdtase_dimer_sf"/>
</dbReference>
<proteinExistence type="inferred from homology"/>
<organism evidence="8 9">
    <name type="scientific">Candidatus Alloenteromonas pullicola</name>
    <dbReference type="NCBI Taxonomy" id="2840784"/>
    <lineage>
        <taxon>Bacteria</taxon>
        <taxon>Bacillati</taxon>
        <taxon>Bacillota</taxon>
        <taxon>Bacillota incertae sedis</taxon>
        <taxon>Candidatus Alloenteromonas</taxon>
    </lineage>
</organism>
<reference evidence="8" key="2">
    <citation type="journal article" date="2021" name="PeerJ">
        <title>Extensive microbial diversity within the chicken gut microbiome revealed by metagenomics and culture.</title>
        <authorList>
            <person name="Gilroy R."/>
            <person name="Ravi A."/>
            <person name="Getino M."/>
            <person name="Pursley I."/>
            <person name="Horton D.L."/>
            <person name="Alikhan N.F."/>
            <person name="Baker D."/>
            <person name="Gharbi K."/>
            <person name="Hall N."/>
            <person name="Watson M."/>
            <person name="Adriaenssens E.M."/>
            <person name="Foster-Nyarko E."/>
            <person name="Jarju S."/>
            <person name="Secka A."/>
            <person name="Antonio M."/>
            <person name="Oren A."/>
            <person name="Chaudhuri R.R."/>
            <person name="La Ragione R."/>
            <person name="Hildebrand F."/>
            <person name="Pallen M.J."/>
        </authorList>
    </citation>
    <scope>NUCLEOTIDE SEQUENCE</scope>
    <source>
        <strain evidence="8">ChiGjej1B1-22543</strain>
    </source>
</reference>
<dbReference type="Pfam" id="PF00581">
    <property type="entry name" value="Rhodanese"/>
    <property type="match status" value="1"/>
</dbReference>
<dbReference type="SUPFAM" id="SSF52821">
    <property type="entry name" value="Rhodanese/Cell cycle control phosphatase"/>
    <property type="match status" value="1"/>
</dbReference>
<dbReference type="InterPro" id="IPR004099">
    <property type="entry name" value="Pyr_nucl-diS_OxRdtase_dimer"/>
</dbReference>
<name>A0A9D1LP64_9FIRM</name>
<evidence type="ECO:0000256" key="5">
    <source>
        <dbReference type="ARBA" id="ARBA00023002"/>
    </source>
</evidence>
<dbReference type="InterPro" id="IPR036873">
    <property type="entry name" value="Rhodanese-like_dom_sf"/>
</dbReference>
<comment type="caution">
    <text evidence="8">The sequence shown here is derived from an EMBL/GenBank/DDBJ whole genome shotgun (WGS) entry which is preliminary data.</text>
</comment>
<comment type="similarity">
    <text evidence="2">Belongs to the class-III pyridine nucleotide-disulfide oxidoreductase family.</text>
</comment>
<dbReference type="Gene3D" id="3.50.50.60">
    <property type="entry name" value="FAD/NAD(P)-binding domain"/>
    <property type="match status" value="2"/>
</dbReference>
<keyword evidence="4" id="KW-0274">FAD</keyword>
<dbReference type="SUPFAM" id="SSF55424">
    <property type="entry name" value="FAD/NAD-linked reductases, dimerisation (C-terminal) domain"/>
    <property type="match status" value="1"/>
</dbReference>
<dbReference type="PANTHER" id="PTHR43429:SF1">
    <property type="entry name" value="NAD(P)H SULFUR OXIDOREDUCTASE (COA-DEPENDENT)"/>
    <property type="match status" value="1"/>
</dbReference>
<comment type="cofactor">
    <cofactor evidence="1">
        <name>FAD</name>
        <dbReference type="ChEBI" id="CHEBI:57692"/>
    </cofactor>
</comment>
<dbReference type="InterPro" id="IPR023753">
    <property type="entry name" value="FAD/NAD-binding_dom"/>
</dbReference>
<dbReference type="InterPro" id="IPR001763">
    <property type="entry name" value="Rhodanese-like_dom"/>
</dbReference>
<dbReference type="PROSITE" id="PS50206">
    <property type="entry name" value="RHODANESE_3"/>
    <property type="match status" value="1"/>
</dbReference>
<reference evidence="8" key="1">
    <citation type="submission" date="2020-10" db="EMBL/GenBank/DDBJ databases">
        <authorList>
            <person name="Gilroy R."/>
        </authorList>
    </citation>
    <scope>NUCLEOTIDE SEQUENCE</scope>
    <source>
        <strain evidence="8">ChiGjej1B1-22543</strain>
    </source>
</reference>
<evidence type="ECO:0000256" key="4">
    <source>
        <dbReference type="ARBA" id="ARBA00022827"/>
    </source>
</evidence>
<dbReference type="Gene3D" id="3.40.250.10">
    <property type="entry name" value="Rhodanese-like domain"/>
    <property type="match status" value="1"/>
</dbReference>
<evidence type="ECO:0000256" key="2">
    <source>
        <dbReference type="ARBA" id="ARBA00009130"/>
    </source>
</evidence>
<keyword evidence="6" id="KW-0676">Redox-active center</keyword>
<evidence type="ECO:0000313" key="8">
    <source>
        <dbReference type="EMBL" id="HIU45483.1"/>
    </source>
</evidence>
<evidence type="ECO:0000313" key="9">
    <source>
        <dbReference type="Proteomes" id="UP000824070"/>
    </source>
</evidence>